<evidence type="ECO:0000313" key="3">
    <source>
        <dbReference type="Proteomes" id="UP000219565"/>
    </source>
</evidence>
<evidence type="ECO:0000313" key="2">
    <source>
        <dbReference type="EMBL" id="SNY87729.1"/>
    </source>
</evidence>
<reference evidence="2 3" key="1">
    <citation type="submission" date="2017-09" db="EMBL/GenBank/DDBJ databases">
        <authorList>
            <person name="Ehlers B."/>
            <person name="Leendertz F.H."/>
        </authorList>
    </citation>
    <scope>NUCLEOTIDE SEQUENCE [LARGE SCALE GENOMIC DNA]</scope>
    <source>
        <strain evidence="2 3">DSM 45537</strain>
    </source>
</reference>
<dbReference type="STRING" id="1379680.GCA_001612615_06605"/>
<accession>A0A285LS50</accession>
<evidence type="ECO:0000256" key="1">
    <source>
        <dbReference type="SAM" id="MobiDB-lite"/>
    </source>
</evidence>
<dbReference type="AlphaFoldDB" id="A0A285LS50"/>
<sequence length="119" mass="13032">MTALLTFLVVTAFCYAIYHYAPKRTKDLFELERFRPLGSLTDAGSSRYEELRQYSDLVAVHGRADEQGPKVSPSSADADDRAGKPKPEVSPPTTAQVSVLRRNPGACRSGMQASSRKLA</sequence>
<feature type="compositionally biased region" description="Basic and acidic residues" evidence="1">
    <location>
        <begin position="78"/>
        <end position="87"/>
    </location>
</feature>
<proteinExistence type="predicted"/>
<organism evidence="2 3">
    <name type="scientific">Nocardia amikacinitolerans</name>
    <dbReference type="NCBI Taxonomy" id="756689"/>
    <lineage>
        <taxon>Bacteria</taxon>
        <taxon>Bacillati</taxon>
        <taxon>Actinomycetota</taxon>
        <taxon>Actinomycetes</taxon>
        <taxon>Mycobacteriales</taxon>
        <taxon>Nocardiaceae</taxon>
        <taxon>Nocardia</taxon>
    </lineage>
</organism>
<protein>
    <submittedName>
        <fullName evidence="2">Uncharacterized protein</fullName>
    </submittedName>
</protein>
<gene>
    <name evidence="2" type="ORF">SAMN04244553_4679</name>
</gene>
<feature type="region of interest" description="Disordered" evidence="1">
    <location>
        <begin position="62"/>
        <end position="119"/>
    </location>
</feature>
<name>A0A285LS50_9NOCA</name>
<keyword evidence="3" id="KW-1185">Reference proteome</keyword>
<dbReference type="Proteomes" id="UP000219565">
    <property type="component" value="Unassembled WGS sequence"/>
</dbReference>
<dbReference type="EMBL" id="OBEG01000004">
    <property type="protein sequence ID" value="SNY87729.1"/>
    <property type="molecule type" value="Genomic_DNA"/>
</dbReference>